<dbReference type="OrthoDB" id="73892at2"/>
<dbReference type="AlphaFoldDB" id="A0A016QL92"/>
<dbReference type="RefSeq" id="WP_034359739.1">
    <property type="nucleotide sequence ID" value="NZ_JHAC01000060.1"/>
</dbReference>
<dbReference type="EMBL" id="JHAC01000060">
    <property type="protein sequence ID" value="EYB66925.1"/>
    <property type="molecule type" value="Genomic_DNA"/>
</dbReference>
<sequence length="128" mass="13660">MRPKTIRAVLLIGAALYLLAPSALSLGPPLCRVEASARPLWWASNLRQINVRLAPGCPPDGLARVRLGGYGGPGSRITGPTETLNAARPALIWSGQPSHRTVLWEAASGRTYPVPLQQEVSGYAPLEE</sequence>
<comment type="caution">
    <text evidence="1">The sequence shown here is derived from an EMBL/GenBank/DDBJ whole genome shotgun (WGS) entry which is preliminary data.</text>
</comment>
<reference evidence="1 2" key="1">
    <citation type="submission" date="2014-03" db="EMBL/GenBank/DDBJ databases">
        <title>Draft genome sequence of Deinococcus phoenicis 1P10ME.</title>
        <authorList>
            <person name="Stepanov V.G."/>
            <person name="Vaishampayan P."/>
            <person name="Venkateswaran K."/>
            <person name="Fox G.E."/>
        </authorList>
    </citation>
    <scope>NUCLEOTIDE SEQUENCE [LARGE SCALE GENOMIC DNA]</scope>
    <source>
        <strain evidence="1 2">1P10ME</strain>
    </source>
</reference>
<evidence type="ECO:0000313" key="2">
    <source>
        <dbReference type="Proteomes" id="UP000020492"/>
    </source>
</evidence>
<keyword evidence="2" id="KW-1185">Reference proteome</keyword>
<evidence type="ECO:0000313" key="1">
    <source>
        <dbReference type="EMBL" id="EYB66925.1"/>
    </source>
</evidence>
<gene>
    <name evidence="1" type="ORF">DEIPH_ctg063orf0004</name>
</gene>
<organism evidence="1 2">
    <name type="scientific">Deinococcus phoenicis</name>
    <dbReference type="NCBI Taxonomy" id="1476583"/>
    <lineage>
        <taxon>Bacteria</taxon>
        <taxon>Thermotogati</taxon>
        <taxon>Deinococcota</taxon>
        <taxon>Deinococci</taxon>
        <taxon>Deinococcales</taxon>
        <taxon>Deinococcaceae</taxon>
        <taxon>Deinococcus</taxon>
    </lineage>
</organism>
<dbReference type="Proteomes" id="UP000020492">
    <property type="component" value="Unassembled WGS sequence"/>
</dbReference>
<protein>
    <submittedName>
        <fullName evidence="1">Uncharacterized protein</fullName>
    </submittedName>
</protein>
<dbReference type="STRING" id="1476583.DEIPH_ctg063orf0004"/>
<dbReference type="PATRIC" id="fig|1476583.3.peg.3053"/>
<name>A0A016QL92_9DEIO</name>
<accession>A0A016QL92</accession>
<proteinExistence type="predicted"/>